<evidence type="ECO:0000313" key="10">
    <source>
        <dbReference type="Proteomes" id="UP000663981"/>
    </source>
</evidence>
<dbReference type="EMBL" id="JAGDEL010000027">
    <property type="protein sequence ID" value="MBO1514870.1"/>
    <property type="molecule type" value="Genomic_DNA"/>
</dbReference>
<dbReference type="Gene3D" id="3.40.50.720">
    <property type="entry name" value="NAD(P)-binding Rossmann-like Domain"/>
    <property type="match status" value="1"/>
</dbReference>
<keyword evidence="4 6" id="KW-0479">Metal-binding</keyword>
<dbReference type="PROSITE" id="PS00331">
    <property type="entry name" value="MALIC_ENZYMES"/>
    <property type="match status" value="1"/>
</dbReference>
<comment type="similarity">
    <text evidence="3 6">Belongs to the malic enzymes family.</text>
</comment>
<feature type="domain" description="Malic enzyme NAD-binding" evidence="7">
    <location>
        <begin position="161"/>
        <end position="385"/>
    </location>
</feature>
<evidence type="ECO:0000256" key="3">
    <source>
        <dbReference type="ARBA" id="ARBA00008785"/>
    </source>
</evidence>
<dbReference type="InterPro" id="IPR012302">
    <property type="entry name" value="Malic_NAD-bd"/>
</dbReference>
<evidence type="ECO:0000256" key="5">
    <source>
        <dbReference type="ARBA" id="ARBA00023002"/>
    </source>
</evidence>
<keyword evidence="10" id="KW-1185">Reference proteome</keyword>
<dbReference type="PRINTS" id="PR00072">
    <property type="entry name" value="MALOXRDTASE"/>
</dbReference>
<evidence type="ECO:0000259" key="7">
    <source>
        <dbReference type="SMART" id="SM00919"/>
    </source>
</evidence>
<dbReference type="SUPFAM" id="SSF51735">
    <property type="entry name" value="NAD(P)-binding Rossmann-fold domains"/>
    <property type="match status" value="1"/>
</dbReference>
<dbReference type="PIRSF" id="PIRSF000106">
    <property type="entry name" value="ME"/>
    <property type="match status" value="1"/>
</dbReference>
<evidence type="ECO:0000256" key="6">
    <source>
        <dbReference type="RuleBase" id="RU003427"/>
    </source>
</evidence>
<keyword evidence="5" id="KW-0560">Oxidoreductase</keyword>
<dbReference type="SMART" id="SM01274">
    <property type="entry name" value="malic"/>
    <property type="match status" value="1"/>
</dbReference>
<dbReference type="InterPro" id="IPR012301">
    <property type="entry name" value="Malic_N_dom"/>
</dbReference>
<evidence type="ECO:0000259" key="8">
    <source>
        <dbReference type="SMART" id="SM01274"/>
    </source>
</evidence>
<dbReference type="InterPro" id="IPR015884">
    <property type="entry name" value="Malic_enzyme_CS"/>
</dbReference>
<dbReference type="Pfam" id="PF00390">
    <property type="entry name" value="malic"/>
    <property type="match status" value="1"/>
</dbReference>
<sequence length="415" mass="44361">MSNLRYEALKMHKENQGKLGVYSKVPVRDANDLSLAYSPGVAEPCLDIHEDESKVYDYTMKGNLVAVVSNGTAVLGLGNIGPKAAMPVMEGKALLFKSFAGVDAFPICLNTTDPDKIVEVVKLLEPTFGGVNLEDIAAPQCFEIEDRLRKECDIPIFHDDQHGTAIVTAAGLINALKLANKKIEDIRVVANGAGAAGVAIVKLLLRMGVKDVILCDTKGIIYKGRPVGMNKFKEEMANITNNEQKQGTLADALVGADVFVGVSAAVAVNKEMVRSMKQNPIIFAMANPVPEIMPIEAKEAGALVVGTGRSDFPNQVNNVLAFPGIFRGALNVHAKEINEEMKLAAVYAIAGLISTEDLHADYVIPDPFDRRVAAHVASAVATAAMETGVSQKTVNVEEMKEHLLASAGEKQPVFG</sequence>
<name>A0ABS3N9Z7_9BACI</name>
<dbReference type="InterPro" id="IPR037062">
    <property type="entry name" value="Malic_N_dom_sf"/>
</dbReference>
<dbReference type="PANTHER" id="PTHR43237:SF4">
    <property type="entry name" value="NADP-DEPENDENT MALIC ENZYME"/>
    <property type="match status" value="1"/>
</dbReference>
<accession>A0ABS3N9Z7</accession>
<evidence type="ECO:0000256" key="1">
    <source>
        <dbReference type="ARBA" id="ARBA00001936"/>
    </source>
</evidence>
<dbReference type="InterPro" id="IPR046346">
    <property type="entry name" value="Aminoacid_DH-like_N_sf"/>
</dbReference>
<proteinExistence type="inferred from homology"/>
<feature type="domain" description="Malic enzyme N-terminal" evidence="8">
    <location>
        <begin position="16"/>
        <end position="149"/>
    </location>
</feature>
<comment type="caution">
    <text evidence="9">The sequence shown here is derived from an EMBL/GenBank/DDBJ whole genome shotgun (WGS) entry which is preliminary data.</text>
</comment>
<dbReference type="InterPro" id="IPR001891">
    <property type="entry name" value="Malic_OxRdtase"/>
</dbReference>
<dbReference type="Proteomes" id="UP000663981">
    <property type="component" value="Unassembled WGS sequence"/>
</dbReference>
<organism evidence="9 10">
    <name type="scientific">Metabacillus bambusae</name>
    <dbReference type="NCBI Taxonomy" id="2795218"/>
    <lineage>
        <taxon>Bacteria</taxon>
        <taxon>Bacillati</taxon>
        <taxon>Bacillota</taxon>
        <taxon>Bacilli</taxon>
        <taxon>Bacillales</taxon>
        <taxon>Bacillaceae</taxon>
        <taxon>Metabacillus</taxon>
    </lineage>
</organism>
<comment type="cofactor">
    <cofactor evidence="2">
        <name>Mg(2+)</name>
        <dbReference type="ChEBI" id="CHEBI:18420"/>
    </cofactor>
</comment>
<dbReference type="SMART" id="SM00919">
    <property type="entry name" value="Malic_M"/>
    <property type="match status" value="1"/>
</dbReference>
<evidence type="ECO:0000256" key="2">
    <source>
        <dbReference type="ARBA" id="ARBA00001946"/>
    </source>
</evidence>
<protein>
    <submittedName>
        <fullName evidence="9">NAD-dependent malic enzyme</fullName>
    </submittedName>
</protein>
<dbReference type="Pfam" id="PF03949">
    <property type="entry name" value="Malic_M"/>
    <property type="match status" value="1"/>
</dbReference>
<dbReference type="Gene3D" id="3.40.50.10380">
    <property type="entry name" value="Malic enzyme, N-terminal domain"/>
    <property type="match status" value="1"/>
</dbReference>
<gene>
    <name evidence="9" type="ORF">I7822_24870</name>
</gene>
<comment type="cofactor">
    <cofactor evidence="1">
        <name>Mn(2+)</name>
        <dbReference type="ChEBI" id="CHEBI:29035"/>
    </cofactor>
</comment>
<evidence type="ECO:0000313" key="9">
    <source>
        <dbReference type="EMBL" id="MBO1514870.1"/>
    </source>
</evidence>
<dbReference type="RefSeq" id="WP_207981773.1">
    <property type="nucleotide sequence ID" value="NZ_JAGDEL010000027.1"/>
</dbReference>
<dbReference type="SUPFAM" id="SSF53223">
    <property type="entry name" value="Aminoacid dehydrogenase-like, N-terminal domain"/>
    <property type="match status" value="1"/>
</dbReference>
<dbReference type="InterPro" id="IPR045213">
    <property type="entry name" value="Malic_NAD-bd_bact_type"/>
</dbReference>
<dbReference type="CDD" id="cd05311">
    <property type="entry name" value="NAD_bind_2_malic_enz"/>
    <property type="match status" value="1"/>
</dbReference>
<reference evidence="9 10" key="1">
    <citation type="submission" date="2021-03" db="EMBL/GenBank/DDBJ databases">
        <title>Whole genome sequence of Metabacillus bambusae BG109.</title>
        <authorList>
            <person name="Jeong J.W."/>
        </authorList>
    </citation>
    <scope>NUCLEOTIDE SEQUENCE [LARGE SCALE GENOMIC DNA]</scope>
    <source>
        <strain evidence="9 10">BG109</strain>
    </source>
</reference>
<dbReference type="PANTHER" id="PTHR43237">
    <property type="entry name" value="NADP-DEPENDENT MALIC ENZYME"/>
    <property type="match status" value="1"/>
</dbReference>
<evidence type="ECO:0000256" key="4">
    <source>
        <dbReference type="ARBA" id="ARBA00022723"/>
    </source>
</evidence>
<dbReference type="InterPro" id="IPR036291">
    <property type="entry name" value="NAD(P)-bd_dom_sf"/>
</dbReference>
<dbReference type="InterPro" id="IPR051674">
    <property type="entry name" value="Malate_Decarboxylase"/>
</dbReference>